<keyword evidence="3 8" id="KW-0645">Protease</keyword>
<dbReference type="GO" id="GO:0051117">
    <property type="term" value="F:ATPase binding"/>
    <property type="evidence" value="ECO:0007669"/>
    <property type="project" value="TreeGrafter"/>
</dbReference>
<evidence type="ECO:0000313" key="8">
    <source>
        <dbReference type="EMBL" id="MDH0740139.1"/>
    </source>
</evidence>
<evidence type="ECO:0000313" key="9">
    <source>
        <dbReference type="Proteomes" id="UP001161094"/>
    </source>
</evidence>
<dbReference type="PANTHER" id="PTHR10381">
    <property type="entry name" value="ATP-DEPENDENT CLP PROTEASE PROTEOLYTIC SUBUNIT"/>
    <property type="match status" value="1"/>
</dbReference>
<dbReference type="PANTHER" id="PTHR10381:SF70">
    <property type="entry name" value="ATP-DEPENDENT CLP PROTEASE PROTEOLYTIC SUBUNIT"/>
    <property type="match status" value="1"/>
</dbReference>
<evidence type="ECO:0000256" key="6">
    <source>
        <dbReference type="RuleBase" id="RU003567"/>
    </source>
</evidence>
<dbReference type="Gene3D" id="3.90.226.10">
    <property type="entry name" value="2-enoyl-CoA Hydratase, Chain A, domain 1"/>
    <property type="match status" value="1"/>
</dbReference>
<sequence>MAKKGNFYSIGPGMRMGEQVVELRIYDDIGFWGKSAADFIQELDAAAATGMKIVVAINSGGGSVYDAFAMYNALRRYSGRTVGRVDSVAASAATLPLIACDTIEMPENAQIMIHEPTTVAWGNLAELKSSVSQMENILDSVISAYVRRSGQSAEKIAEMMEATTWLSALDAQAMGFCDVIEEPVKIAMSTNSRELLSRFPNLPEPLKMLVDGEAPAGDPPTPTPADPDPADPEPSAPPPADPAPADPAPSDPDPVPPAPSAQSPTASAMLKLVYASCRAEGIPHLAEGVLMSGALAGELQANQRVVQAKEIAGICMAAKLPDKAAEFVAQGLDVDQVRARLFDAVASASNQQISNTHRLEPAAASQGPALSTTSIYEARAAARRRVP</sequence>
<keyword evidence="2" id="KW-0963">Cytoplasm</keyword>
<organism evidence="8 9">
    <name type="scientific">Achromobacter spanius</name>
    <dbReference type="NCBI Taxonomy" id="217203"/>
    <lineage>
        <taxon>Bacteria</taxon>
        <taxon>Pseudomonadati</taxon>
        <taxon>Pseudomonadota</taxon>
        <taxon>Betaproteobacteria</taxon>
        <taxon>Burkholderiales</taxon>
        <taxon>Alcaligenaceae</taxon>
        <taxon>Achromobacter</taxon>
    </lineage>
</organism>
<dbReference type="GO" id="GO:0006515">
    <property type="term" value="P:protein quality control for misfolded or incompletely synthesized proteins"/>
    <property type="evidence" value="ECO:0007669"/>
    <property type="project" value="TreeGrafter"/>
</dbReference>
<evidence type="ECO:0000256" key="3">
    <source>
        <dbReference type="ARBA" id="ARBA00022670"/>
    </source>
</evidence>
<dbReference type="RefSeq" id="WP_279997554.1">
    <property type="nucleotide sequence ID" value="NZ_JAOCDZ010000037.1"/>
</dbReference>
<dbReference type="EMBL" id="JAOCDZ010000037">
    <property type="protein sequence ID" value="MDH0740139.1"/>
    <property type="molecule type" value="Genomic_DNA"/>
</dbReference>
<reference evidence="8" key="1">
    <citation type="submission" date="2022-09" db="EMBL/GenBank/DDBJ databases">
        <title>Intensive care unit water sources are persistently colonized with multi-drug resistant bacteria and are the site of extensive horizontal gene transfer of antibiotic resistance genes.</title>
        <authorList>
            <person name="Diorio-Toth L."/>
        </authorList>
    </citation>
    <scope>NUCLEOTIDE SEQUENCE</scope>
    <source>
        <strain evidence="8">GD03843</strain>
    </source>
</reference>
<proteinExistence type="inferred from homology"/>
<dbReference type="InterPro" id="IPR029045">
    <property type="entry name" value="ClpP/crotonase-like_dom_sf"/>
</dbReference>
<dbReference type="CDD" id="cd07016">
    <property type="entry name" value="S14_ClpP_1"/>
    <property type="match status" value="1"/>
</dbReference>
<dbReference type="GO" id="GO:0004176">
    <property type="term" value="F:ATP-dependent peptidase activity"/>
    <property type="evidence" value="ECO:0007669"/>
    <property type="project" value="InterPro"/>
</dbReference>
<dbReference type="Pfam" id="PF00574">
    <property type="entry name" value="CLP_protease"/>
    <property type="match status" value="1"/>
</dbReference>
<dbReference type="NCBIfam" id="NF045542">
    <property type="entry name" value="Clp_rel_HeadMat"/>
    <property type="match status" value="1"/>
</dbReference>
<comment type="similarity">
    <text evidence="1 6">Belongs to the peptidase S14 family.</text>
</comment>
<dbReference type="InterPro" id="IPR023562">
    <property type="entry name" value="ClpP/TepA"/>
</dbReference>
<evidence type="ECO:0000256" key="7">
    <source>
        <dbReference type="SAM" id="MobiDB-lite"/>
    </source>
</evidence>
<dbReference type="Proteomes" id="UP001161094">
    <property type="component" value="Unassembled WGS sequence"/>
</dbReference>
<evidence type="ECO:0000256" key="2">
    <source>
        <dbReference type="ARBA" id="ARBA00022490"/>
    </source>
</evidence>
<dbReference type="InterPro" id="IPR001907">
    <property type="entry name" value="ClpP"/>
</dbReference>
<evidence type="ECO:0000256" key="1">
    <source>
        <dbReference type="ARBA" id="ARBA00007039"/>
    </source>
</evidence>
<feature type="compositionally biased region" description="Pro residues" evidence="7">
    <location>
        <begin position="217"/>
        <end position="259"/>
    </location>
</feature>
<evidence type="ECO:0000256" key="4">
    <source>
        <dbReference type="ARBA" id="ARBA00022801"/>
    </source>
</evidence>
<name>A0AA42S7C5_9BURK</name>
<keyword evidence="5" id="KW-0720">Serine protease</keyword>
<accession>A0AA42S7C5</accession>
<dbReference type="SUPFAM" id="SSF52096">
    <property type="entry name" value="ClpP/crotonase"/>
    <property type="match status" value="1"/>
</dbReference>
<keyword evidence="4" id="KW-0378">Hydrolase</keyword>
<comment type="caution">
    <text evidence="8">The sequence shown here is derived from an EMBL/GenBank/DDBJ whole genome shotgun (WGS) entry which is preliminary data.</text>
</comment>
<dbReference type="GO" id="GO:0009368">
    <property type="term" value="C:endopeptidase Clp complex"/>
    <property type="evidence" value="ECO:0007669"/>
    <property type="project" value="TreeGrafter"/>
</dbReference>
<gene>
    <name evidence="8" type="ORF">N5D93_30365</name>
</gene>
<protein>
    <recommendedName>
        <fullName evidence="6">ATP-dependent Clp protease proteolytic subunit</fullName>
    </recommendedName>
</protein>
<dbReference type="AlphaFoldDB" id="A0AA42S7C5"/>
<feature type="region of interest" description="Disordered" evidence="7">
    <location>
        <begin position="207"/>
        <end position="264"/>
    </location>
</feature>
<dbReference type="PRINTS" id="PR00127">
    <property type="entry name" value="CLPPROTEASEP"/>
</dbReference>
<dbReference type="GO" id="GO:0004252">
    <property type="term" value="F:serine-type endopeptidase activity"/>
    <property type="evidence" value="ECO:0007669"/>
    <property type="project" value="InterPro"/>
</dbReference>
<evidence type="ECO:0000256" key="5">
    <source>
        <dbReference type="ARBA" id="ARBA00022825"/>
    </source>
</evidence>